<dbReference type="Pfam" id="PF00582">
    <property type="entry name" value="Usp"/>
    <property type="match status" value="2"/>
</dbReference>
<gene>
    <name evidence="3" type="ORF">QIS96_33945</name>
</gene>
<evidence type="ECO:0000256" key="1">
    <source>
        <dbReference type="ARBA" id="ARBA00008791"/>
    </source>
</evidence>
<sequence length="302" mass="31335">MNSDFPAVLPELGPLVVGVDGSPQAHTATLWAADEAARRGHALRLVHAADTDRKALFAPAETIEATRQAGRDLLAETATAVRDRFAGLTVTEELSSLQPMAALRAAAGTRGTIVVGSRGLGGFSALLLGSVGLGVVARSEVPVIVVRGETDRPETGTVTAAVRSAADLKWLFVAAAEAEARKASLRLLGVWNVLRYAGSVVTMLDDLDEIAHARVREVKELGDAVRNAYPGLTVSHGVDTATSVPGALVEASAHTDLLVLGSHRRPLHLGSHLGRIPHAALHHAHCPVEVVPPGFDAGAPGG</sequence>
<dbReference type="RefSeq" id="WP_282546686.1">
    <property type="nucleotide sequence ID" value="NZ_JASCIQ010000052.1"/>
</dbReference>
<dbReference type="PANTHER" id="PTHR46268:SF6">
    <property type="entry name" value="UNIVERSAL STRESS PROTEIN UP12"/>
    <property type="match status" value="1"/>
</dbReference>
<evidence type="ECO:0000313" key="3">
    <source>
        <dbReference type="EMBL" id="MDI3408806.1"/>
    </source>
</evidence>
<feature type="domain" description="UspA" evidence="2">
    <location>
        <begin position="15"/>
        <end position="147"/>
    </location>
</feature>
<keyword evidence="4" id="KW-1185">Reference proteome</keyword>
<reference evidence="3 4" key="1">
    <citation type="submission" date="2023-05" db="EMBL/GenBank/DDBJ databases">
        <title>Draft genome sequence of Streptomyces sp. B-S-A6 isolated from a cave soil in Thailand.</title>
        <authorList>
            <person name="Chamroensaksri N."/>
            <person name="Muangham S."/>
        </authorList>
    </citation>
    <scope>NUCLEOTIDE SEQUENCE [LARGE SCALE GENOMIC DNA]</scope>
    <source>
        <strain evidence="3 4">B-S-A6</strain>
    </source>
</reference>
<evidence type="ECO:0000313" key="4">
    <source>
        <dbReference type="Proteomes" id="UP001223978"/>
    </source>
</evidence>
<proteinExistence type="inferred from homology"/>
<dbReference type="PANTHER" id="PTHR46268">
    <property type="entry name" value="STRESS RESPONSE PROTEIN NHAX"/>
    <property type="match status" value="1"/>
</dbReference>
<dbReference type="Gene3D" id="3.40.50.620">
    <property type="entry name" value="HUPs"/>
    <property type="match status" value="2"/>
</dbReference>
<name>A0ABT6SNI8_9ACTN</name>
<dbReference type="PRINTS" id="PR01438">
    <property type="entry name" value="UNVRSLSTRESS"/>
</dbReference>
<protein>
    <submittedName>
        <fullName evidence="3">Universal stress protein</fullName>
    </submittedName>
</protein>
<organism evidence="3 4">
    <name type="scientific">Streptomyces cavernicola</name>
    <dbReference type="NCBI Taxonomy" id="3043613"/>
    <lineage>
        <taxon>Bacteria</taxon>
        <taxon>Bacillati</taxon>
        <taxon>Actinomycetota</taxon>
        <taxon>Actinomycetes</taxon>
        <taxon>Kitasatosporales</taxon>
        <taxon>Streptomycetaceae</taxon>
        <taxon>Streptomyces</taxon>
    </lineage>
</organism>
<dbReference type="InterPro" id="IPR014729">
    <property type="entry name" value="Rossmann-like_a/b/a_fold"/>
</dbReference>
<dbReference type="Proteomes" id="UP001223978">
    <property type="component" value="Unassembled WGS sequence"/>
</dbReference>
<evidence type="ECO:0000259" key="2">
    <source>
        <dbReference type="Pfam" id="PF00582"/>
    </source>
</evidence>
<comment type="caution">
    <text evidence="3">The sequence shown here is derived from an EMBL/GenBank/DDBJ whole genome shotgun (WGS) entry which is preliminary data.</text>
</comment>
<dbReference type="EMBL" id="JASCIQ010000052">
    <property type="protein sequence ID" value="MDI3408806.1"/>
    <property type="molecule type" value="Genomic_DNA"/>
</dbReference>
<dbReference type="InterPro" id="IPR006016">
    <property type="entry name" value="UspA"/>
</dbReference>
<dbReference type="SUPFAM" id="SSF52402">
    <property type="entry name" value="Adenine nucleotide alpha hydrolases-like"/>
    <property type="match status" value="2"/>
</dbReference>
<feature type="domain" description="UspA" evidence="2">
    <location>
        <begin position="159"/>
        <end position="292"/>
    </location>
</feature>
<dbReference type="InterPro" id="IPR006015">
    <property type="entry name" value="Universal_stress_UspA"/>
</dbReference>
<comment type="similarity">
    <text evidence="1">Belongs to the universal stress protein A family.</text>
</comment>
<accession>A0ABT6SNI8</accession>